<gene>
    <name evidence="2" type="ORF">PACLA_8A076300</name>
</gene>
<dbReference type="AlphaFoldDB" id="A0A6S7J879"/>
<evidence type="ECO:0000256" key="1">
    <source>
        <dbReference type="SAM" id="MobiDB-lite"/>
    </source>
</evidence>
<reference evidence="2" key="1">
    <citation type="submission" date="2020-04" db="EMBL/GenBank/DDBJ databases">
        <authorList>
            <person name="Alioto T."/>
            <person name="Alioto T."/>
            <person name="Gomez Garrido J."/>
        </authorList>
    </citation>
    <scope>NUCLEOTIDE SEQUENCE</scope>
    <source>
        <strain evidence="2">A484AB</strain>
    </source>
</reference>
<organism evidence="2 3">
    <name type="scientific">Paramuricea clavata</name>
    <name type="common">Red gorgonian</name>
    <name type="synonym">Violescent sea-whip</name>
    <dbReference type="NCBI Taxonomy" id="317549"/>
    <lineage>
        <taxon>Eukaryota</taxon>
        <taxon>Metazoa</taxon>
        <taxon>Cnidaria</taxon>
        <taxon>Anthozoa</taxon>
        <taxon>Octocorallia</taxon>
        <taxon>Malacalcyonacea</taxon>
        <taxon>Plexauridae</taxon>
        <taxon>Paramuricea</taxon>
    </lineage>
</organism>
<dbReference type="Proteomes" id="UP001152795">
    <property type="component" value="Unassembled WGS sequence"/>
</dbReference>
<comment type="caution">
    <text evidence="2">The sequence shown here is derived from an EMBL/GenBank/DDBJ whole genome shotgun (WGS) entry which is preliminary data.</text>
</comment>
<feature type="non-terminal residue" evidence="2">
    <location>
        <position position="1"/>
    </location>
</feature>
<evidence type="ECO:0000313" key="3">
    <source>
        <dbReference type="Proteomes" id="UP001152795"/>
    </source>
</evidence>
<accession>A0A6S7J879</accession>
<feature type="compositionally biased region" description="Polar residues" evidence="1">
    <location>
        <begin position="138"/>
        <end position="150"/>
    </location>
</feature>
<proteinExistence type="predicted"/>
<feature type="compositionally biased region" description="Basic and acidic residues" evidence="1">
    <location>
        <begin position="1"/>
        <end position="10"/>
    </location>
</feature>
<evidence type="ECO:0000313" key="2">
    <source>
        <dbReference type="EMBL" id="CAB4026204.1"/>
    </source>
</evidence>
<feature type="compositionally biased region" description="Polar residues" evidence="1">
    <location>
        <begin position="114"/>
        <end position="123"/>
    </location>
</feature>
<name>A0A6S7J879_PARCT</name>
<protein>
    <submittedName>
        <fullName evidence="2">Uncharacterized protein</fullName>
    </submittedName>
</protein>
<feature type="compositionally biased region" description="Polar residues" evidence="1">
    <location>
        <begin position="58"/>
        <end position="94"/>
    </location>
</feature>
<feature type="region of interest" description="Disordered" evidence="1">
    <location>
        <begin position="1"/>
        <end position="151"/>
    </location>
</feature>
<sequence length="180" mass="20672">MAEKYIEQPRPRPIPPPRNRNDVPPDNSSPNNGPSENNPPDDELYTEVDNYERLEATGHSSENGRSDQSFQPDQSTYFNRLAQSHSRPVFQSEQSDSHHPHSHQAFQYGKGTVHKNNPSQSEYATPPDDEESIHDNENVGSNEGQSSSENVYEYMDLETRDVRNTYDYMFSCEYKRTVSN</sequence>
<keyword evidence="3" id="KW-1185">Reference proteome</keyword>
<feature type="compositionally biased region" description="Low complexity" evidence="1">
    <location>
        <begin position="22"/>
        <end position="38"/>
    </location>
</feature>
<dbReference type="EMBL" id="CACRXK020014070">
    <property type="protein sequence ID" value="CAB4026204.1"/>
    <property type="molecule type" value="Genomic_DNA"/>
</dbReference>